<dbReference type="Pfam" id="PF01418">
    <property type="entry name" value="HTH_6"/>
    <property type="match status" value="1"/>
</dbReference>
<name>Q2SQ16_HAHCH</name>
<protein>
    <submittedName>
        <fullName evidence="6">Transcriptional regulator</fullName>
    </submittedName>
</protein>
<dbReference type="STRING" id="349521.HCH_00346"/>
<dbReference type="HOGENOM" id="CLU_055769_0_0_6"/>
<dbReference type="PROSITE" id="PS51464">
    <property type="entry name" value="SIS"/>
    <property type="match status" value="1"/>
</dbReference>
<keyword evidence="3" id="KW-0804">Transcription</keyword>
<gene>
    <name evidence="6" type="ordered locus">HCH_00346</name>
</gene>
<keyword evidence="7" id="KW-1185">Reference proteome</keyword>
<dbReference type="EMBL" id="CP000155">
    <property type="protein sequence ID" value="ABC27258.1"/>
    <property type="molecule type" value="Genomic_DNA"/>
</dbReference>
<organism evidence="6 7">
    <name type="scientific">Hahella chejuensis (strain KCTC 2396)</name>
    <dbReference type="NCBI Taxonomy" id="349521"/>
    <lineage>
        <taxon>Bacteria</taxon>
        <taxon>Pseudomonadati</taxon>
        <taxon>Pseudomonadota</taxon>
        <taxon>Gammaproteobacteria</taxon>
        <taxon>Oceanospirillales</taxon>
        <taxon>Hahellaceae</taxon>
        <taxon>Hahella</taxon>
    </lineage>
</organism>
<dbReference type="PANTHER" id="PTHR30514:SF1">
    <property type="entry name" value="HTH-TYPE TRANSCRIPTIONAL REGULATOR HEXR-RELATED"/>
    <property type="match status" value="1"/>
</dbReference>
<keyword evidence="2" id="KW-0238">DNA-binding</keyword>
<dbReference type="SUPFAM" id="SSF46689">
    <property type="entry name" value="Homeodomain-like"/>
    <property type="match status" value="1"/>
</dbReference>
<dbReference type="NCBIfam" id="NF008451">
    <property type="entry name" value="PRK11302.1"/>
    <property type="match status" value="1"/>
</dbReference>
<dbReference type="InterPro" id="IPR000281">
    <property type="entry name" value="HTH_RpiR"/>
</dbReference>
<sequence>MCSNFTTTINKSLPESIQIMNETITHQNLLEVIRQRLNDLNKSERKVAEVILRDPKAATRYSIAALARASDVSEPTVNRFCRNFAASGFPDFKIQLAQSLASGTPYVSQSVESSDTVEEYSDKIILSTIADLDKARQSLNTTAISKAVDYLIQAKQISFFGMGASAAVAIDAQHKFFRFNIPVTAYDDFLMQRMVAAAAHTGDAIVAISYTGRTREMVEVAKIAREQGAVVIGITAPDSPLARECTVALDVIAPEDTDVYMPMTSRIVHLAVIDILATGVTLKRGADFHSHLKRIKDSLRDTRYPHDDGV</sequence>
<dbReference type="FunFam" id="1.10.10.10:FF:000060">
    <property type="entry name" value="DNA-binding transcriptional regulator HexR"/>
    <property type="match status" value="1"/>
</dbReference>
<dbReference type="InterPro" id="IPR035472">
    <property type="entry name" value="RpiR-like_SIS"/>
</dbReference>
<reference evidence="6 7" key="1">
    <citation type="journal article" date="2005" name="Nucleic Acids Res.">
        <title>Genomic blueprint of Hahella chejuensis, a marine microbe producing an algicidal agent.</title>
        <authorList>
            <person name="Jeong H."/>
            <person name="Yim J.H."/>
            <person name="Lee C."/>
            <person name="Choi S.-H."/>
            <person name="Park Y.K."/>
            <person name="Yoon S.H."/>
            <person name="Hur C.-G."/>
            <person name="Kang H.-Y."/>
            <person name="Kim D."/>
            <person name="Lee H.H."/>
            <person name="Park K.H."/>
            <person name="Park S.-H."/>
            <person name="Park H.-S."/>
            <person name="Lee H.K."/>
            <person name="Oh T.K."/>
            <person name="Kim J.F."/>
        </authorList>
    </citation>
    <scope>NUCLEOTIDE SEQUENCE [LARGE SCALE GENOMIC DNA]</scope>
    <source>
        <strain evidence="6 7">KCTC 2396</strain>
    </source>
</reference>
<dbReference type="eggNOG" id="COG1737">
    <property type="taxonomic scope" value="Bacteria"/>
</dbReference>
<dbReference type="SUPFAM" id="SSF53697">
    <property type="entry name" value="SIS domain"/>
    <property type="match status" value="1"/>
</dbReference>
<accession>Q2SQ16</accession>
<evidence type="ECO:0000259" key="4">
    <source>
        <dbReference type="PROSITE" id="PS51071"/>
    </source>
</evidence>
<dbReference type="AlphaFoldDB" id="Q2SQ16"/>
<evidence type="ECO:0000256" key="2">
    <source>
        <dbReference type="ARBA" id="ARBA00023125"/>
    </source>
</evidence>
<dbReference type="GO" id="GO:0003700">
    <property type="term" value="F:DNA-binding transcription factor activity"/>
    <property type="evidence" value="ECO:0007669"/>
    <property type="project" value="InterPro"/>
</dbReference>
<dbReference type="Gene3D" id="3.40.50.10490">
    <property type="entry name" value="Glucose-6-phosphate isomerase like protein, domain 1"/>
    <property type="match status" value="1"/>
</dbReference>
<evidence type="ECO:0000259" key="5">
    <source>
        <dbReference type="PROSITE" id="PS51464"/>
    </source>
</evidence>
<evidence type="ECO:0000256" key="1">
    <source>
        <dbReference type="ARBA" id="ARBA00023015"/>
    </source>
</evidence>
<evidence type="ECO:0000313" key="7">
    <source>
        <dbReference type="Proteomes" id="UP000000238"/>
    </source>
</evidence>
<dbReference type="PANTHER" id="PTHR30514">
    <property type="entry name" value="GLUCOKINASE"/>
    <property type="match status" value="1"/>
</dbReference>
<dbReference type="InterPro" id="IPR047640">
    <property type="entry name" value="RpiR-like"/>
</dbReference>
<evidence type="ECO:0000256" key="3">
    <source>
        <dbReference type="ARBA" id="ARBA00023163"/>
    </source>
</evidence>
<dbReference type="Pfam" id="PF01380">
    <property type="entry name" value="SIS"/>
    <property type="match status" value="1"/>
</dbReference>
<dbReference type="InterPro" id="IPR036388">
    <property type="entry name" value="WH-like_DNA-bd_sf"/>
</dbReference>
<dbReference type="Gene3D" id="1.10.10.10">
    <property type="entry name" value="Winged helix-like DNA-binding domain superfamily/Winged helix DNA-binding domain"/>
    <property type="match status" value="1"/>
</dbReference>
<keyword evidence="1" id="KW-0805">Transcription regulation</keyword>
<feature type="domain" description="HTH rpiR-type" evidence="4">
    <location>
        <begin position="27"/>
        <end position="103"/>
    </location>
</feature>
<dbReference type="GO" id="GO:0097367">
    <property type="term" value="F:carbohydrate derivative binding"/>
    <property type="evidence" value="ECO:0007669"/>
    <property type="project" value="InterPro"/>
</dbReference>
<dbReference type="GO" id="GO:1901135">
    <property type="term" value="P:carbohydrate derivative metabolic process"/>
    <property type="evidence" value="ECO:0007669"/>
    <property type="project" value="InterPro"/>
</dbReference>
<dbReference type="InterPro" id="IPR009057">
    <property type="entry name" value="Homeodomain-like_sf"/>
</dbReference>
<dbReference type="CDD" id="cd05013">
    <property type="entry name" value="SIS_RpiR"/>
    <property type="match status" value="1"/>
</dbReference>
<feature type="domain" description="SIS" evidence="5">
    <location>
        <begin position="147"/>
        <end position="286"/>
    </location>
</feature>
<dbReference type="InterPro" id="IPR046348">
    <property type="entry name" value="SIS_dom_sf"/>
</dbReference>
<dbReference type="KEGG" id="hch:HCH_00346"/>
<dbReference type="PROSITE" id="PS51071">
    <property type="entry name" value="HTH_RPIR"/>
    <property type="match status" value="1"/>
</dbReference>
<dbReference type="GO" id="GO:0003677">
    <property type="term" value="F:DNA binding"/>
    <property type="evidence" value="ECO:0007669"/>
    <property type="project" value="UniProtKB-KW"/>
</dbReference>
<proteinExistence type="predicted"/>
<dbReference type="Proteomes" id="UP000000238">
    <property type="component" value="Chromosome"/>
</dbReference>
<evidence type="ECO:0000313" key="6">
    <source>
        <dbReference type="EMBL" id="ABC27258.1"/>
    </source>
</evidence>
<dbReference type="InterPro" id="IPR001347">
    <property type="entry name" value="SIS_dom"/>
</dbReference>